<proteinExistence type="predicted"/>
<dbReference type="GO" id="GO:0045296">
    <property type="term" value="F:cadherin binding"/>
    <property type="evidence" value="ECO:0007669"/>
    <property type="project" value="TreeGrafter"/>
</dbReference>
<feature type="compositionally biased region" description="Low complexity" evidence="4">
    <location>
        <begin position="668"/>
        <end position="680"/>
    </location>
</feature>
<dbReference type="SUPFAM" id="SSF57997">
    <property type="entry name" value="Tropomyosin"/>
    <property type="match status" value="1"/>
</dbReference>
<reference evidence="7 8" key="1">
    <citation type="submission" date="2020-06" db="EMBL/GenBank/DDBJ databases">
        <authorList>
            <consortium name="Wellcome Sanger Institute Data Sharing"/>
        </authorList>
    </citation>
    <scope>NUCLEOTIDE SEQUENCE [LARGE SCALE GENOMIC DNA]</scope>
</reference>
<dbReference type="SMART" id="SM00027">
    <property type="entry name" value="EH"/>
    <property type="match status" value="3"/>
</dbReference>
<dbReference type="Gene3D" id="1.10.238.10">
    <property type="entry name" value="EF-hand"/>
    <property type="match status" value="3"/>
</dbReference>
<dbReference type="GO" id="GO:0005509">
    <property type="term" value="F:calcium ion binding"/>
    <property type="evidence" value="ECO:0007669"/>
    <property type="project" value="InterPro"/>
</dbReference>
<feature type="domain" description="EH" evidence="5">
    <location>
        <begin position="13"/>
        <end position="103"/>
    </location>
</feature>
<feature type="region of interest" description="Disordered" evidence="4">
    <location>
        <begin position="88"/>
        <end position="111"/>
    </location>
</feature>
<feature type="region of interest" description="Disordered" evidence="4">
    <location>
        <begin position="735"/>
        <end position="806"/>
    </location>
</feature>
<keyword evidence="1" id="KW-0479">Metal-binding</keyword>
<dbReference type="PANTHER" id="PTHR11216:SF69">
    <property type="entry name" value="EPIDERMAL GROWTH FACTOR RECEPTOR SUBSTRATE 15-LIKE 1"/>
    <property type="match status" value="1"/>
</dbReference>
<keyword evidence="2" id="KW-0106">Calcium</keyword>
<dbReference type="GO" id="GO:0006897">
    <property type="term" value="P:endocytosis"/>
    <property type="evidence" value="ECO:0007669"/>
    <property type="project" value="TreeGrafter"/>
</dbReference>
<dbReference type="Proteomes" id="UP000694580">
    <property type="component" value="Chromosome 4"/>
</dbReference>
<dbReference type="PANTHER" id="PTHR11216">
    <property type="entry name" value="EH DOMAIN"/>
    <property type="match status" value="1"/>
</dbReference>
<dbReference type="PROSITE" id="PS50330">
    <property type="entry name" value="UIM"/>
    <property type="match status" value="1"/>
</dbReference>
<organism evidence="7 8">
    <name type="scientific">Denticeps clupeoides</name>
    <name type="common">denticle herring</name>
    <dbReference type="NCBI Taxonomy" id="299321"/>
    <lineage>
        <taxon>Eukaryota</taxon>
        <taxon>Metazoa</taxon>
        <taxon>Chordata</taxon>
        <taxon>Craniata</taxon>
        <taxon>Vertebrata</taxon>
        <taxon>Euteleostomi</taxon>
        <taxon>Actinopterygii</taxon>
        <taxon>Neopterygii</taxon>
        <taxon>Teleostei</taxon>
        <taxon>Clupei</taxon>
        <taxon>Clupeiformes</taxon>
        <taxon>Denticipitoidei</taxon>
        <taxon>Denticipitidae</taxon>
        <taxon>Denticeps</taxon>
    </lineage>
</organism>
<keyword evidence="3" id="KW-0175">Coiled coil</keyword>
<dbReference type="Ensembl" id="ENSDCDT00010012178.1">
    <property type="protein sequence ID" value="ENSDCDP00010011640.1"/>
    <property type="gene ID" value="ENSDCDG00010005095.1"/>
</dbReference>
<evidence type="ECO:0008006" key="9">
    <source>
        <dbReference type="Google" id="ProtNLM"/>
    </source>
</evidence>
<evidence type="ECO:0000259" key="6">
    <source>
        <dbReference type="PROSITE" id="PS50222"/>
    </source>
</evidence>
<evidence type="ECO:0000313" key="8">
    <source>
        <dbReference type="Proteomes" id="UP000694580"/>
    </source>
</evidence>
<reference evidence="7" key="3">
    <citation type="submission" date="2025-09" db="UniProtKB">
        <authorList>
            <consortium name="Ensembl"/>
        </authorList>
    </citation>
    <scope>IDENTIFICATION</scope>
</reference>
<dbReference type="Pfam" id="PF12763">
    <property type="entry name" value="EH"/>
    <property type="match status" value="3"/>
</dbReference>
<dbReference type="GeneTree" id="ENSGT00940000155438"/>
<dbReference type="SUPFAM" id="SSF47473">
    <property type="entry name" value="EF-hand"/>
    <property type="match status" value="3"/>
</dbReference>
<accession>A0AAY4ATF9</accession>
<dbReference type="CDD" id="cd00052">
    <property type="entry name" value="EH"/>
    <property type="match status" value="3"/>
</dbReference>
<feature type="coiled-coil region" evidence="3">
    <location>
        <begin position="410"/>
        <end position="591"/>
    </location>
</feature>
<feature type="domain" description="EF-hand" evidence="6">
    <location>
        <begin position="157"/>
        <end position="192"/>
    </location>
</feature>
<feature type="domain" description="EF-hand" evidence="6">
    <location>
        <begin position="279"/>
        <end position="314"/>
    </location>
</feature>
<evidence type="ECO:0000256" key="1">
    <source>
        <dbReference type="ARBA" id="ARBA00022723"/>
    </source>
</evidence>
<evidence type="ECO:0000256" key="2">
    <source>
        <dbReference type="ARBA" id="ARBA00022837"/>
    </source>
</evidence>
<dbReference type="GO" id="GO:0016197">
    <property type="term" value="P:endosomal transport"/>
    <property type="evidence" value="ECO:0007669"/>
    <property type="project" value="TreeGrafter"/>
</dbReference>
<dbReference type="InterPro" id="IPR002048">
    <property type="entry name" value="EF_hand_dom"/>
</dbReference>
<dbReference type="InterPro" id="IPR003903">
    <property type="entry name" value="UIM_dom"/>
</dbReference>
<dbReference type="InterPro" id="IPR018247">
    <property type="entry name" value="EF_Hand_1_Ca_BS"/>
</dbReference>
<dbReference type="PROSITE" id="PS00018">
    <property type="entry name" value="EF_HAND_1"/>
    <property type="match status" value="1"/>
</dbReference>
<feature type="domain" description="EH" evidence="5">
    <location>
        <begin position="280"/>
        <end position="370"/>
    </location>
</feature>
<feature type="region of interest" description="Disordered" evidence="4">
    <location>
        <begin position="640"/>
        <end position="717"/>
    </location>
</feature>
<evidence type="ECO:0000256" key="4">
    <source>
        <dbReference type="SAM" id="MobiDB-lite"/>
    </source>
</evidence>
<dbReference type="InterPro" id="IPR011992">
    <property type="entry name" value="EF-hand-dom_pair"/>
</dbReference>
<evidence type="ECO:0000259" key="5">
    <source>
        <dbReference type="PROSITE" id="PS50031"/>
    </source>
</evidence>
<name>A0AAY4ATF9_9TELE</name>
<dbReference type="AlphaFoldDB" id="A0AAY4ATF9"/>
<dbReference type="PROSITE" id="PS50222">
    <property type="entry name" value="EF_HAND_2"/>
    <property type="match status" value="2"/>
</dbReference>
<dbReference type="InterPro" id="IPR000261">
    <property type="entry name" value="EH_dom"/>
</dbReference>
<feature type="region of interest" description="Disordered" evidence="4">
    <location>
        <begin position="822"/>
        <end position="843"/>
    </location>
</feature>
<feature type="region of interest" description="Disordered" evidence="4">
    <location>
        <begin position="236"/>
        <end position="268"/>
    </location>
</feature>
<dbReference type="SMART" id="SM00054">
    <property type="entry name" value="EFh"/>
    <property type="match status" value="4"/>
</dbReference>
<keyword evidence="8" id="KW-1185">Reference proteome</keyword>
<evidence type="ECO:0000313" key="7">
    <source>
        <dbReference type="Ensembl" id="ENSDCDP00010011640.1"/>
    </source>
</evidence>
<reference evidence="7" key="2">
    <citation type="submission" date="2025-08" db="UniProtKB">
        <authorList>
            <consortium name="Ensembl"/>
        </authorList>
    </citation>
    <scope>IDENTIFICATION</scope>
</reference>
<feature type="compositionally biased region" description="Basic and acidic residues" evidence="4">
    <location>
        <begin position="823"/>
        <end position="843"/>
    </location>
</feature>
<protein>
    <recommendedName>
        <fullName evidence="9">Epidermal growth factor receptor substrate 15-like 1</fullName>
    </recommendedName>
</protein>
<sequence>MAALMTATQISNGSPAYESYYRQVDPGNTGRVGAVEAAQFLKTSGLSDSTLGKIWDLADMEQKGYLDKRGFFIALRLVASAQSGNDISHNSLTQAMPPPPSFRDTSSPSTTTLSSDCTWTLRLEEKAMFDGIFESLTPVNGLLSGDKVKPVLINSKLPLDVLGKIWDLSDIDQDGHLDKEEFRVAMHLVYRARENETMPSTLPLSLVPPSKHKKTAGTLPGSVAVLPPSPFLLKENLRPTPAHGRHSPLGSTSGSLSPKHSFKSTSSPQPVLGWVVPLADRGRYDDIFQQADTDLDGLVGGVEVKDIFMNSGLPQSTLAHIWSLADTERRGKLTKEQFSLAMHFIQQKVTKGLEPPQLLTPDMIPPSERVASAFCGFLTPIRYERSPLVNYRRDNSSPVTSLELTGNKEFDDLTQEINQLQREKLTLEQEIREKEDALRQKNSDLQDMQGEVERENSGMQDVDSQTLAAQERLQDMEQQRTKLENKVNDMKNKCEEERKKISSLQLEVFSKEETLQTQEKELSRTKTDLYCLEQEESQLEDRIRAEQSRLESLITLLKASQNEMEEARSQLSQIQDDQQEVSRTIEEYNKALSGSLSDLSRLPELHEPTYTAMLSQSERDERPYATENSFKSRLAMFNSQAPKNTPADPFKSEDPFKSDPFQDPFGGDPFKSTDPFSSPDPFAPSPTKPNSSRGTGLFSYSKPKDSDPFASHDPFADSSFGGSAGFADFGKMSKGYSRSSFERKPGIRTPPSKKNLPPKPAPPPYSSSLQVTAAGKASGAHVQRVPADGSDWVPSVPPRGEPFKRPSLADLTAFGSESAQLEWAKRESERTERERLRRLRQQEQEDLDLAIALSRAHT</sequence>
<feature type="compositionally biased region" description="Low complexity" evidence="4">
    <location>
        <begin position="247"/>
        <end position="258"/>
    </location>
</feature>
<feature type="domain" description="EH" evidence="5">
    <location>
        <begin position="125"/>
        <end position="213"/>
    </location>
</feature>
<evidence type="ECO:0000256" key="3">
    <source>
        <dbReference type="SAM" id="Coils"/>
    </source>
</evidence>
<gene>
    <name evidence="7" type="primary">EPS15L1</name>
</gene>
<dbReference type="PROSITE" id="PS50031">
    <property type="entry name" value="EH"/>
    <property type="match status" value="3"/>
</dbReference>
<dbReference type="GO" id="GO:0030132">
    <property type="term" value="C:clathrin coat of coated pit"/>
    <property type="evidence" value="ECO:0007669"/>
    <property type="project" value="TreeGrafter"/>
</dbReference>
<feature type="region of interest" description="Disordered" evidence="4">
    <location>
        <begin position="201"/>
        <end position="220"/>
    </location>
</feature>
<dbReference type="Gene3D" id="1.10.287.1490">
    <property type="match status" value="1"/>
</dbReference>